<reference evidence="1 2" key="1">
    <citation type="submission" date="2023-08" db="EMBL/GenBank/DDBJ databases">
        <title>A Necator americanus chromosomal reference genome.</title>
        <authorList>
            <person name="Ilik V."/>
            <person name="Petrzelkova K.J."/>
            <person name="Pardy F."/>
            <person name="Fuh T."/>
            <person name="Niatou-Singa F.S."/>
            <person name="Gouil Q."/>
            <person name="Baker L."/>
            <person name="Ritchie M.E."/>
            <person name="Jex A.R."/>
            <person name="Gazzola D."/>
            <person name="Li H."/>
            <person name="Toshio Fujiwara R."/>
            <person name="Zhan B."/>
            <person name="Aroian R.V."/>
            <person name="Pafco B."/>
            <person name="Schwarz E.M."/>
        </authorList>
    </citation>
    <scope>NUCLEOTIDE SEQUENCE [LARGE SCALE GENOMIC DNA]</scope>
    <source>
        <strain evidence="1 2">Aroian</strain>
        <tissue evidence="1">Whole animal</tissue>
    </source>
</reference>
<comment type="caution">
    <text evidence="1">The sequence shown here is derived from an EMBL/GenBank/DDBJ whole genome shotgun (WGS) entry which is preliminary data.</text>
</comment>
<protein>
    <submittedName>
        <fullName evidence="1">Uncharacterized protein</fullName>
    </submittedName>
</protein>
<evidence type="ECO:0000313" key="2">
    <source>
        <dbReference type="Proteomes" id="UP001303046"/>
    </source>
</evidence>
<organism evidence="1 2">
    <name type="scientific">Necator americanus</name>
    <name type="common">Human hookworm</name>
    <dbReference type="NCBI Taxonomy" id="51031"/>
    <lineage>
        <taxon>Eukaryota</taxon>
        <taxon>Metazoa</taxon>
        <taxon>Ecdysozoa</taxon>
        <taxon>Nematoda</taxon>
        <taxon>Chromadorea</taxon>
        <taxon>Rhabditida</taxon>
        <taxon>Rhabditina</taxon>
        <taxon>Rhabditomorpha</taxon>
        <taxon>Strongyloidea</taxon>
        <taxon>Ancylostomatidae</taxon>
        <taxon>Bunostominae</taxon>
        <taxon>Necator</taxon>
    </lineage>
</organism>
<name>A0ABR1EVN6_NECAM</name>
<dbReference type="EMBL" id="JAVFWL010000006">
    <property type="protein sequence ID" value="KAK6766697.1"/>
    <property type="molecule type" value="Genomic_DNA"/>
</dbReference>
<proteinExistence type="predicted"/>
<gene>
    <name evidence="1" type="primary">Necator_chrX.g26318</name>
    <name evidence="1" type="ORF">RB195_026152</name>
</gene>
<dbReference type="Proteomes" id="UP001303046">
    <property type="component" value="Unassembled WGS sequence"/>
</dbReference>
<evidence type="ECO:0000313" key="1">
    <source>
        <dbReference type="EMBL" id="KAK6766697.1"/>
    </source>
</evidence>
<sequence length="139" mass="15813">MNTSHTLHDFVDSIICTSSPSIFKTEPEAVLCICRFVFTDYLSWNDLLRIQHDSTVDVICPVLLTILQTLGSANMSAGSCGQQKIRCLLVEEDVIDRPYLSRVETMWGMHYFLEEWDQDLAIIRCHPTTDAITIVGLFK</sequence>
<accession>A0ABR1EVN6</accession>
<keyword evidence="2" id="KW-1185">Reference proteome</keyword>